<evidence type="ECO:0000313" key="5">
    <source>
        <dbReference type="Proteomes" id="UP000614601"/>
    </source>
</evidence>
<dbReference type="GO" id="GO:0042302">
    <property type="term" value="F:structural constituent of cuticle"/>
    <property type="evidence" value="ECO:0007669"/>
    <property type="project" value="InterPro"/>
</dbReference>
<feature type="compositionally biased region" description="Low complexity" evidence="2">
    <location>
        <begin position="412"/>
        <end position="421"/>
    </location>
</feature>
<dbReference type="PANTHER" id="PTHR24637">
    <property type="entry name" value="COLLAGEN"/>
    <property type="match status" value="1"/>
</dbReference>
<dbReference type="Pfam" id="PF01391">
    <property type="entry name" value="Collagen"/>
    <property type="match status" value="1"/>
</dbReference>
<dbReference type="SMART" id="SM01088">
    <property type="entry name" value="Col_cuticle_N"/>
    <property type="match status" value="1"/>
</dbReference>
<dbReference type="InterPro" id="IPR008160">
    <property type="entry name" value="Collagen"/>
</dbReference>
<evidence type="ECO:0000256" key="2">
    <source>
        <dbReference type="SAM" id="MobiDB-lite"/>
    </source>
</evidence>
<gene>
    <name evidence="4" type="ORF">BOKJ2_LOCUS14105</name>
</gene>
<dbReference type="OrthoDB" id="8939548at2759"/>
<feature type="compositionally biased region" description="Basic and acidic residues" evidence="2">
    <location>
        <begin position="432"/>
        <end position="445"/>
    </location>
</feature>
<feature type="compositionally biased region" description="Low complexity" evidence="2">
    <location>
        <begin position="382"/>
        <end position="391"/>
    </location>
</feature>
<dbReference type="EMBL" id="CAJFDH010000006">
    <property type="protein sequence ID" value="CAD5230377.1"/>
    <property type="molecule type" value="Genomic_DNA"/>
</dbReference>
<feature type="compositionally biased region" description="Gly residues" evidence="2">
    <location>
        <begin position="422"/>
        <end position="431"/>
    </location>
</feature>
<feature type="compositionally biased region" description="Gly residues" evidence="2">
    <location>
        <begin position="480"/>
        <end position="489"/>
    </location>
</feature>
<feature type="compositionally biased region" description="Polar residues" evidence="2">
    <location>
        <begin position="124"/>
        <end position="144"/>
    </location>
</feature>
<feature type="region of interest" description="Disordered" evidence="2">
    <location>
        <begin position="285"/>
        <end position="310"/>
    </location>
</feature>
<keyword evidence="5" id="KW-1185">Reference proteome</keyword>
<dbReference type="Proteomes" id="UP000614601">
    <property type="component" value="Unassembled WGS sequence"/>
</dbReference>
<evidence type="ECO:0000256" key="1">
    <source>
        <dbReference type="ARBA" id="ARBA00022737"/>
    </source>
</evidence>
<keyword evidence="1" id="KW-0677">Repeat</keyword>
<name>A0A811LPY3_9BILA</name>
<feature type="compositionally biased region" description="Basic and acidic residues" evidence="2">
    <location>
        <begin position="63"/>
        <end position="80"/>
    </location>
</feature>
<dbReference type="Proteomes" id="UP000783686">
    <property type="component" value="Unassembled WGS sequence"/>
</dbReference>
<feature type="region of interest" description="Disordered" evidence="2">
    <location>
        <begin position="36"/>
        <end position="144"/>
    </location>
</feature>
<proteinExistence type="predicted"/>
<feature type="domain" description="Nematode cuticle collagen N-terminal" evidence="3">
    <location>
        <begin position="213"/>
        <end position="260"/>
    </location>
</feature>
<reference evidence="4" key="1">
    <citation type="submission" date="2020-09" db="EMBL/GenBank/DDBJ databases">
        <authorList>
            <person name="Kikuchi T."/>
        </authorList>
    </citation>
    <scope>NUCLEOTIDE SEQUENCE</scope>
    <source>
        <strain evidence="4">SH1</strain>
    </source>
</reference>
<organism evidence="4 5">
    <name type="scientific">Bursaphelenchus okinawaensis</name>
    <dbReference type="NCBI Taxonomy" id="465554"/>
    <lineage>
        <taxon>Eukaryota</taxon>
        <taxon>Metazoa</taxon>
        <taxon>Ecdysozoa</taxon>
        <taxon>Nematoda</taxon>
        <taxon>Chromadorea</taxon>
        <taxon>Rhabditida</taxon>
        <taxon>Tylenchina</taxon>
        <taxon>Tylenchomorpha</taxon>
        <taxon>Aphelenchoidea</taxon>
        <taxon>Aphelenchoididae</taxon>
        <taxon>Bursaphelenchus</taxon>
    </lineage>
</organism>
<dbReference type="InterPro" id="IPR002486">
    <property type="entry name" value="Col_cuticle_N"/>
</dbReference>
<dbReference type="Pfam" id="PF01484">
    <property type="entry name" value="Col_cuticle_N"/>
    <property type="match status" value="1"/>
</dbReference>
<feature type="compositionally biased region" description="Low complexity" evidence="2">
    <location>
        <begin position="336"/>
        <end position="356"/>
    </location>
</feature>
<feature type="region of interest" description="Disordered" evidence="2">
    <location>
        <begin position="329"/>
        <end position="547"/>
    </location>
</feature>
<evidence type="ECO:0000313" key="4">
    <source>
        <dbReference type="EMBL" id="CAD5230377.1"/>
    </source>
</evidence>
<evidence type="ECO:0000259" key="3">
    <source>
        <dbReference type="SMART" id="SM01088"/>
    </source>
</evidence>
<sequence>MIGQLQQPPSVPISSPPVLPKFETLDVKHLEIVELKKNKEFDSPPELVKRPTPKPRTKQLHINTEDTRKEARALDIKGRNLDSGVVEEESEEEQKEEGEGDKGHKSLPLPSNQGLQKALDPKSTHLNSPKPSLVHSQTSSEYSPVQSNTAELDEFSIAEKSSIKHKFGKIFRSLSLRRSDSYHLNEPNLRCKCFLKTWWNDRKKSTVLPELDQIAFSSISVLILCITLPILYNNVQTTIDYVDNEMRFCERSNREALLEVELGRSGYRNNRTARAAYDNYRAAGQNSYDSEGESGGDSGGYANDGGQVPNFEVTGSPIQTECPGCCIPGPPGPRGPSGIPGKPGIPGAAGKPGFPGTSPNQTCPIQMQREPPPCRPCPKGPPGIKGWPGFPGDAGPMGPHGERGRDGEDGQPGETGPQGPTGFRGGPGAPGDKGETPQGEVREGPPGDAGPIGPIGAPGVPGLPGRNGLTGAQGDRGWPGHPGEGGEPGYPGPEGSPGAQGPPGEPGTCVCQNVDSVILVSPQANQPRLPEQQDSAYGRGSGGYGRK</sequence>
<feature type="compositionally biased region" description="Low complexity" evidence="2">
    <location>
        <begin position="446"/>
        <end position="464"/>
    </location>
</feature>
<feature type="compositionally biased region" description="Gly residues" evidence="2">
    <location>
        <begin position="293"/>
        <end position="303"/>
    </location>
</feature>
<accession>A0A811LPY3</accession>
<feature type="compositionally biased region" description="Pro residues" evidence="2">
    <location>
        <begin position="370"/>
        <end position="381"/>
    </location>
</feature>
<comment type="caution">
    <text evidence="4">The sequence shown here is derived from an EMBL/GenBank/DDBJ whole genome shotgun (WGS) entry which is preliminary data.</text>
</comment>
<dbReference type="PANTHER" id="PTHR24637:SF351">
    <property type="entry name" value="CUTICLE COLLAGEN DPY-10"/>
    <property type="match status" value="1"/>
</dbReference>
<feature type="compositionally biased region" description="Acidic residues" evidence="2">
    <location>
        <begin position="85"/>
        <end position="99"/>
    </location>
</feature>
<dbReference type="EMBL" id="CAJFCW020000006">
    <property type="protein sequence ID" value="CAG9127724.1"/>
    <property type="molecule type" value="Genomic_DNA"/>
</dbReference>
<dbReference type="AlphaFoldDB" id="A0A811LPY3"/>
<protein>
    <recommendedName>
        <fullName evidence="3">Nematode cuticle collagen N-terminal domain-containing protein</fullName>
    </recommendedName>
</protein>